<dbReference type="Proteomes" id="UP000195273">
    <property type="component" value="Chromosome"/>
</dbReference>
<dbReference type="RefSeq" id="WP_087205983.1">
    <property type="nucleotide sequence ID" value="NZ_CP021431.1"/>
</dbReference>
<dbReference type="AlphaFoldDB" id="A0A1Y0E7R1"/>
<organism evidence="1 2">
    <name type="scientific">Yoonia vestfoldensis</name>
    <dbReference type="NCBI Taxonomy" id="245188"/>
    <lineage>
        <taxon>Bacteria</taxon>
        <taxon>Pseudomonadati</taxon>
        <taxon>Pseudomonadota</taxon>
        <taxon>Alphaproteobacteria</taxon>
        <taxon>Rhodobacterales</taxon>
        <taxon>Paracoccaceae</taxon>
        <taxon>Yoonia</taxon>
    </lineage>
</organism>
<name>A0A1Y0E7R1_9RHOB</name>
<dbReference type="KEGG" id="lvs:LOKVESSMR4R_00295"/>
<dbReference type="EMBL" id="CP021431">
    <property type="protein sequence ID" value="ART99635.1"/>
    <property type="molecule type" value="Genomic_DNA"/>
</dbReference>
<accession>A0A1Y0E7R1</accession>
<evidence type="ECO:0000313" key="1">
    <source>
        <dbReference type="EMBL" id="ART99635.1"/>
    </source>
</evidence>
<evidence type="ECO:0000313" key="2">
    <source>
        <dbReference type="Proteomes" id="UP000195273"/>
    </source>
</evidence>
<keyword evidence="2" id="KW-1185">Reference proteome</keyword>
<gene>
    <name evidence="1" type="ORF">LOKVESSMR4R_00295</name>
</gene>
<reference evidence="1 2" key="1">
    <citation type="submission" date="2017-05" db="EMBL/GenBank/DDBJ databases">
        <title>Genome Sequence of Loktanella vestfoldensis Strain SMR4r Isolated from a Culture of the Diatom Skeletonema marinoi.</title>
        <authorList>
            <person name="Topel M."/>
            <person name="Pinder M.I.M."/>
            <person name="Johansson O.N."/>
            <person name="Kourtchenko O."/>
            <person name="Godhe A."/>
            <person name="Clarke A.K."/>
        </authorList>
    </citation>
    <scope>NUCLEOTIDE SEQUENCE [LARGE SCALE GENOMIC DNA]</scope>
    <source>
        <strain evidence="1 2">SMR4r</strain>
    </source>
</reference>
<protein>
    <submittedName>
        <fullName evidence="1">Uncharacterized protein</fullName>
    </submittedName>
</protein>
<proteinExistence type="predicted"/>
<sequence>MFGWLRKRERREHIKLLKQNVLAAQYLSEFQSQRLAMDPSADTDFLSTLKLAAFSSDQYLFDLESYRLMDPDRFNEQYGANKNFRRLYDQILYGRKAFARQFGKAAEKLEPFDQKFQPNEGWDIFLERFPTSMEERFKGQ</sequence>